<dbReference type="InterPro" id="IPR010982">
    <property type="entry name" value="Lambda_DNA-bd_dom_sf"/>
</dbReference>
<dbReference type="InterPro" id="IPR039418">
    <property type="entry name" value="LexA-like"/>
</dbReference>
<dbReference type="SUPFAM" id="SSF51306">
    <property type="entry name" value="LexA/Signal peptidase"/>
    <property type="match status" value="1"/>
</dbReference>
<keyword evidence="3" id="KW-1185">Reference proteome</keyword>
<name>W4QX16_HALA3</name>
<feature type="domain" description="HTH cro/C1-type" evidence="1">
    <location>
        <begin position="8"/>
        <end position="62"/>
    </location>
</feature>
<dbReference type="PANTHER" id="PTHR33516:SF2">
    <property type="entry name" value="LEXA REPRESSOR-RELATED"/>
    <property type="match status" value="1"/>
</dbReference>
<dbReference type="Pfam" id="PF00717">
    <property type="entry name" value="Peptidase_S24"/>
    <property type="match status" value="1"/>
</dbReference>
<keyword evidence="2" id="KW-0378">Hydrolase</keyword>
<dbReference type="SUPFAM" id="SSF47413">
    <property type="entry name" value="lambda repressor-like DNA-binding domains"/>
    <property type="match status" value="1"/>
</dbReference>
<dbReference type="SMART" id="SM00530">
    <property type="entry name" value="HTH_XRE"/>
    <property type="match status" value="1"/>
</dbReference>
<comment type="caution">
    <text evidence="2">The sequence shown here is derived from an EMBL/GenBank/DDBJ whole genome shotgun (WGS) entry which is preliminary data.</text>
</comment>
<dbReference type="GO" id="GO:0008233">
    <property type="term" value="F:peptidase activity"/>
    <property type="evidence" value="ECO:0007669"/>
    <property type="project" value="UniProtKB-KW"/>
</dbReference>
<dbReference type="GO" id="GO:0006508">
    <property type="term" value="P:proteolysis"/>
    <property type="evidence" value="ECO:0007669"/>
    <property type="project" value="UniProtKB-KW"/>
</dbReference>
<keyword evidence="2" id="KW-0645">Protease</keyword>
<dbReference type="Pfam" id="PF01381">
    <property type="entry name" value="HTH_3"/>
    <property type="match status" value="1"/>
</dbReference>
<dbReference type="InterPro" id="IPR015927">
    <property type="entry name" value="Peptidase_S24_S26A/B/C"/>
</dbReference>
<sequence length="207" mass="23119">MQTFGQLLKEERLKRNLTQAQLGELLGVTQGSIASYERDEKIPRSNRLKEISSLFNLSPNALLGHHSSAPEIKKIHGVIRVPVIRKITVDLPIDAEANIIEYTYIPDDGKYREGEVFILEVSGDSMEGRSRICKGDRVLVQQQDDVESGEIAVVAINGEDVSLRRVTKTETGEVILYPDNSKYAPMLVRDGNAKIYGKVVQVIFEPL</sequence>
<dbReference type="PROSITE" id="PS50943">
    <property type="entry name" value="HTH_CROC1"/>
    <property type="match status" value="1"/>
</dbReference>
<dbReference type="CDD" id="cd00093">
    <property type="entry name" value="HTH_XRE"/>
    <property type="match status" value="1"/>
</dbReference>
<dbReference type="PANTHER" id="PTHR33516">
    <property type="entry name" value="LEXA REPRESSOR"/>
    <property type="match status" value="1"/>
</dbReference>
<protein>
    <submittedName>
        <fullName evidence="2">SOS-response repressor and protease LexA</fullName>
    </submittedName>
</protein>
<dbReference type="eggNOG" id="COG1974">
    <property type="taxonomic scope" value="Bacteria"/>
</dbReference>
<gene>
    <name evidence="2" type="ORF">JCM9157_3842</name>
</gene>
<evidence type="ECO:0000313" key="2">
    <source>
        <dbReference type="EMBL" id="GAE36641.1"/>
    </source>
</evidence>
<dbReference type="InterPro" id="IPR050077">
    <property type="entry name" value="LexA_repressor"/>
</dbReference>
<dbReference type="AlphaFoldDB" id="W4QX16"/>
<dbReference type="Proteomes" id="UP000018896">
    <property type="component" value="Unassembled WGS sequence"/>
</dbReference>
<evidence type="ECO:0000259" key="1">
    <source>
        <dbReference type="PROSITE" id="PS50943"/>
    </source>
</evidence>
<dbReference type="Gene3D" id="2.10.109.10">
    <property type="entry name" value="Umud Fragment, subunit A"/>
    <property type="match status" value="1"/>
</dbReference>
<dbReference type="InterPro" id="IPR036286">
    <property type="entry name" value="LexA/Signal_pep-like_sf"/>
</dbReference>
<organism evidence="2 3">
    <name type="scientific">Halalkalibacter akibai (strain ATCC 43226 / DSM 21942 / CIP 109018 / JCM 9157 / 1139)</name>
    <name type="common">Bacillus akibai</name>
    <dbReference type="NCBI Taxonomy" id="1236973"/>
    <lineage>
        <taxon>Bacteria</taxon>
        <taxon>Bacillati</taxon>
        <taxon>Bacillota</taxon>
        <taxon>Bacilli</taxon>
        <taxon>Bacillales</taxon>
        <taxon>Bacillaceae</taxon>
        <taxon>Halalkalibacter</taxon>
    </lineage>
</organism>
<dbReference type="Gene3D" id="1.10.260.40">
    <property type="entry name" value="lambda repressor-like DNA-binding domains"/>
    <property type="match status" value="1"/>
</dbReference>
<dbReference type="STRING" id="1236973.JCM9157_3842"/>
<reference evidence="2 3" key="1">
    <citation type="journal article" date="2014" name="Genome Announc.">
        <title>Draft Genome Sequences of Three Alkaliphilic Bacillus Strains, Bacillus wakoensis JCM 9140T, Bacillus akibai JCM 9157T, and Bacillus hemicellulosilyticus JCM 9152T.</title>
        <authorList>
            <person name="Yuki M."/>
            <person name="Oshima K."/>
            <person name="Suda W."/>
            <person name="Oshida Y."/>
            <person name="Kitamura K."/>
            <person name="Iida T."/>
            <person name="Hattori M."/>
            <person name="Ohkuma M."/>
        </authorList>
    </citation>
    <scope>NUCLEOTIDE SEQUENCE [LARGE SCALE GENOMIC DNA]</scope>
    <source>
        <strain evidence="2 3">JCM 9157</strain>
    </source>
</reference>
<dbReference type="CDD" id="cd06529">
    <property type="entry name" value="S24_LexA-like"/>
    <property type="match status" value="1"/>
</dbReference>
<accession>W4QX16</accession>
<dbReference type="GO" id="GO:0003677">
    <property type="term" value="F:DNA binding"/>
    <property type="evidence" value="ECO:0007669"/>
    <property type="project" value="InterPro"/>
</dbReference>
<dbReference type="InterPro" id="IPR001387">
    <property type="entry name" value="Cro/C1-type_HTH"/>
</dbReference>
<dbReference type="OrthoDB" id="194368at2"/>
<evidence type="ECO:0000313" key="3">
    <source>
        <dbReference type="Proteomes" id="UP000018896"/>
    </source>
</evidence>
<proteinExistence type="predicted"/>
<dbReference type="EMBL" id="BAUV01000039">
    <property type="protein sequence ID" value="GAE36641.1"/>
    <property type="molecule type" value="Genomic_DNA"/>
</dbReference>
<dbReference type="RefSeq" id="WP_052013222.1">
    <property type="nucleotide sequence ID" value="NZ_BAUV01000039.1"/>
</dbReference>